<keyword evidence="1" id="KW-0732">Signal</keyword>
<evidence type="ECO:0000313" key="2">
    <source>
        <dbReference type="EMBL" id="UGS28247.1"/>
    </source>
</evidence>
<reference evidence="2 3" key="1">
    <citation type="submission" date="2023-01" db="EMBL/GenBank/DDBJ databases">
        <title>Characterization of estradiol degrading bacteria Microbacterium sp. MZT7 and reveal degrading genes through genome analysis.</title>
        <authorList>
            <person name="Hao P."/>
            <person name="Gao Y."/>
        </authorList>
    </citation>
    <scope>NUCLEOTIDE SEQUENCE [LARGE SCALE GENOMIC DNA]</scope>
    <source>
        <strain evidence="2 3">MZT7</strain>
    </source>
</reference>
<dbReference type="EMBL" id="CP082781">
    <property type="protein sequence ID" value="UGS28247.1"/>
    <property type="molecule type" value="Genomic_DNA"/>
</dbReference>
<proteinExistence type="predicted"/>
<keyword evidence="3" id="KW-1185">Reference proteome</keyword>
<accession>A0ABY3RVZ4</accession>
<dbReference type="RefSeq" id="WP_231821384.1">
    <property type="nucleotide sequence ID" value="NZ_CP082781.1"/>
</dbReference>
<evidence type="ECO:0000256" key="1">
    <source>
        <dbReference type="SAM" id="SignalP"/>
    </source>
</evidence>
<feature type="signal peptide" evidence="1">
    <location>
        <begin position="1"/>
        <end position="22"/>
    </location>
</feature>
<gene>
    <name evidence="2" type="ORF">K8F61_08855</name>
</gene>
<evidence type="ECO:0000313" key="3">
    <source>
        <dbReference type="Proteomes" id="UP001199642"/>
    </source>
</evidence>
<protein>
    <recommendedName>
        <fullName evidence="4">Lipoprotein</fullName>
    </recommendedName>
</protein>
<dbReference type="PROSITE" id="PS51257">
    <property type="entry name" value="PROKAR_LIPOPROTEIN"/>
    <property type="match status" value="1"/>
</dbReference>
<dbReference type="Proteomes" id="UP001199642">
    <property type="component" value="Chromosome"/>
</dbReference>
<feature type="chain" id="PRO_5045070769" description="Lipoprotein" evidence="1">
    <location>
        <begin position="23"/>
        <end position="146"/>
    </location>
</feature>
<evidence type="ECO:0008006" key="4">
    <source>
        <dbReference type="Google" id="ProtNLM"/>
    </source>
</evidence>
<name>A0ABY3RVZ4_9MICO</name>
<sequence length="146" mass="14274">MNRRLTVLALAGATVFGLTACAGGSGTGAGTAPAGQSVADACKTVTSALAEDTGDIASLLGTAATDPQASVDSVTKIADKLSAAVAEVGNADVKAAVEPLAADYAKLGELLTKAFVDQDPTAAGELGTVSTSMTEHLKAFTDVCTG</sequence>
<organism evidence="2 3">
    <name type="scientific">Microbacterium resistens</name>
    <dbReference type="NCBI Taxonomy" id="156977"/>
    <lineage>
        <taxon>Bacteria</taxon>
        <taxon>Bacillati</taxon>
        <taxon>Actinomycetota</taxon>
        <taxon>Actinomycetes</taxon>
        <taxon>Micrococcales</taxon>
        <taxon>Microbacteriaceae</taxon>
        <taxon>Microbacterium</taxon>
    </lineage>
</organism>